<sequence length="64" mass="6862">MAFIALLWMMQGRDGWDGWVNCTAYDTGRAWFADSTFLEAGGLAGWLATATAATTTAWTVGVVV</sequence>
<accession>A0A6A6F9H4</accession>
<gene>
    <name evidence="1" type="ORF">CERZMDRAFT_91218</name>
</gene>
<organism evidence="1 2">
    <name type="scientific">Cercospora zeae-maydis SCOH1-5</name>
    <dbReference type="NCBI Taxonomy" id="717836"/>
    <lineage>
        <taxon>Eukaryota</taxon>
        <taxon>Fungi</taxon>
        <taxon>Dikarya</taxon>
        <taxon>Ascomycota</taxon>
        <taxon>Pezizomycotina</taxon>
        <taxon>Dothideomycetes</taxon>
        <taxon>Dothideomycetidae</taxon>
        <taxon>Mycosphaerellales</taxon>
        <taxon>Mycosphaerellaceae</taxon>
        <taxon>Cercospora</taxon>
    </lineage>
</organism>
<evidence type="ECO:0000313" key="1">
    <source>
        <dbReference type="EMBL" id="KAF2210037.1"/>
    </source>
</evidence>
<dbReference type="Proteomes" id="UP000799539">
    <property type="component" value="Unassembled WGS sequence"/>
</dbReference>
<dbReference type="AlphaFoldDB" id="A0A6A6F9H4"/>
<keyword evidence="2" id="KW-1185">Reference proteome</keyword>
<protein>
    <submittedName>
        <fullName evidence="1">Uncharacterized protein</fullName>
    </submittedName>
</protein>
<evidence type="ECO:0000313" key="2">
    <source>
        <dbReference type="Proteomes" id="UP000799539"/>
    </source>
</evidence>
<dbReference type="EMBL" id="ML992683">
    <property type="protein sequence ID" value="KAF2210037.1"/>
    <property type="molecule type" value="Genomic_DNA"/>
</dbReference>
<name>A0A6A6F9H4_9PEZI</name>
<reference evidence="1" key="1">
    <citation type="journal article" date="2020" name="Stud. Mycol.">
        <title>101 Dothideomycetes genomes: a test case for predicting lifestyles and emergence of pathogens.</title>
        <authorList>
            <person name="Haridas S."/>
            <person name="Albert R."/>
            <person name="Binder M."/>
            <person name="Bloem J."/>
            <person name="Labutti K."/>
            <person name="Salamov A."/>
            <person name="Andreopoulos B."/>
            <person name="Baker S."/>
            <person name="Barry K."/>
            <person name="Bills G."/>
            <person name="Bluhm B."/>
            <person name="Cannon C."/>
            <person name="Castanera R."/>
            <person name="Culley D."/>
            <person name="Daum C."/>
            <person name="Ezra D."/>
            <person name="Gonzalez J."/>
            <person name="Henrissat B."/>
            <person name="Kuo A."/>
            <person name="Liang C."/>
            <person name="Lipzen A."/>
            <person name="Lutzoni F."/>
            <person name="Magnuson J."/>
            <person name="Mondo S."/>
            <person name="Nolan M."/>
            <person name="Ohm R."/>
            <person name="Pangilinan J."/>
            <person name="Park H.-J."/>
            <person name="Ramirez L."/>
            <person name="Alfaro M."/>
            <person name="Sun H."/>
            <person name="Tritt A."/>
            <person name="Yoshinaga Y."/>
            <person name="Zwiers L.-H."/>
            <person name="Turgeon B."/>
            <person name="Goodwin S."/>
            <person name="Spatafora J."/>
            <person name="Crous P."/>
            <person name="Grigoriev I."/>
        </authorList>
    </citation>
    <scope>NUCLEOTIDE SEQUENCE</scope>
    <source>
        <strain evidence="1">SCOH1-5</strain>
    </source>
</reference>
<proteinExistence type="predicted"/>